<evidence type="ECO:0000313" key="1">
    <source>
        <dbReference type="EMBL" id="WXB12766.1"/>
    </source>
</evidence>
<keyword evidence="2" id="KW-1185">Reference proteome</keyword>
<evidence type="ECO:0008006" key="3">
    <source>
        <dbReference type="Google" id="ProtNLM"/>
    </source>
</evidence>
<dbReference type="RefSeq" id="WP_394822387.1">
    <property type="nucleotide sequence ID" value="NZ_CP089984.1"/>
</dbReference>
<dbReference type="EMBL" id="CP089984">
    <property type="protein sequence ID" value="WXB12766.1"/>
    <property type="molecule type" value="Genomic_DNA"/>
</dbReference>
<proteinExistence type="predicted"/>
<dbReference type="Proteomes" id="UP001370348">
    <property type="component" value="Chromosome"/>
</dbReference>
<accession>A0ABZ2LSM5</accession>
<evidence type="ECO:0000313" key="2">
    <source>
        <dbReference type="Proteomes" id="UP001370348"/>
    </source>
</evidence>
<gene>
    <name evidence="1" type="ORF">LZC94_33565</name>
</gene>
<organism evidence="1 2">
    <name type="scientific">Pendulispora albinea</name>
    <dbReference type="NCBI Taxonomy" id="2741071"/>
    <lineage>
        <taxon>Bacteria</taxon>
        <taxon>Pseudomonadati</taxon>
        <taxon>Myxococcota</taxon>
        <taxon>Myxococcia</taxon>
        <taxon>Myxococcales</taxon>
        <taxon>Sorangiineae</taxon>
        <taxon>Pendulisporaceae</taxon>
        <taxon>Pendulispora</taxon>
    </lineage>
</organism>
<name>A0ABZ2LSM5_9BACT</name>
<reference evidence="1 2" key="1">
    <citation type="submission" date="2021-12" db="EMBL/GenBank/DDBJ databases">
        <title>Discovery of the Pendulisporaceae a myxobacterial family with distinct sporulation behavior and unique specialized metabolism.</title>
        <authorList>
            <person name="Garcia R."/>
            <person name="Popoff A."/>
            <person name="Bader C.D."/>
            <person name="Loehr J."/>
            <person name="Walesch S."/>
            <person name="Walt C."/>
            <person name="Boldt J."/>
            <person name="Bunk B."/>
            <person name="Haeckl F.J.F.P.J."/>
            <person name="Gunesch A.P."/>
            <person name="Birkelbach J."/>
            <person name="Nuebel U."/>
            <person name="Pietschmann T."/>
            <person name="Bach T."/>
            <person name="Mueller R."/>
        </authorList>
    </citation>
    <scope>NUCLEOTIDE SEQUENCE [LARGE SCALE GENOMIC DNA]</scope>
    <source>
        <strain evidence="1 2">MSr11954</strain>
    </source>
</reference>
<protein>
    <recommendedName>
        <fullName evidence="3">Tryptophan synthase alpha chain</fullName>
    </recommendedName>
</protein>
<sequence>MAVLAIGDAVAACSTLLGIESGLPFEDGGSLSEAGVPDEGGIGGGLQPDSGNACDAGRPDPYFCNGRCGKLTDRCGNEVNCGMACAGNLICNETKHLCECTAPDWCHGRCDKSIDYCGVQQTCICPNGSVCNHSTGFCGTCIPNPLACSGKNCGYQDNGCAKQSCGTCKAGDVCRRVPASDTSGTCCTPKTGAELCLGKCSGIVVDPCTDKPTDCATINQCAPTEMCGGNATCCLRDDQPCSPQGEACCSGKCAPSVDAGDGAVTPQVCVP</sequence>